<dbReference type="PANTHER" id="PTHR24637:SF421">
    <property type="entry name" value="CUTICLE COLLAGEN DPY-2"/>
    <property type="match status" value="1"/>
</dbReference>
<organism evidence="2">
    <name type="scientific">Microchaete diplosiphon</name>
    <name type="common">Fremyella diplosiphon</name>
    <dbReference type="NCBI Taxonomy" id="1197"/>
    <lineage>
        <taxon>Bacteria</taxon>
        <taxon>Bacillati</taxon>
        <taxon>Cyanobacteriota</taxon>
        <taxon>Cyanophyceae</taxon>
        <taxon>Nostocales</taxon>
        <taxon>Rivulariaceae</taxon>
        <taxon>Microchaete</taxon>
    </lineage>
</organism>
<feature type="compositionally biased region" description="Basic and acidic residues" evidence="1">
    <location>
        <begin position="63"/>
        <end position="79"/>
    </location>
</feature>
<sequence length="379" mass="40281">MRGLPGPRGLQGLPGLRGPRGFTGLQGAQGIPGRDGVTAVVQVQVPGQPGPQGPPGPRGDIGIGRDGRPGINGRDGKDMNPVDLAEIKAQLRVINAQTTANLALTNSANSKLGSPGAGGISGMLTRFQNAFDKFDQWSKKTQLYSLITMFITLHNAMMLSNNLGQTLISIVNTGLQTIGLKDSKDQPYDVGSIISSTFENMIKGVIGEENYQTLSQDWALANRIYQATANLINQVWNLANTVTSALEMIASWNNKVGNALRKWGVVGGNAYSWMPENPSFQDSKLIRGLNLANEAANTVQAVVQVPLDVITQVQDIQQARIELQNSATQTSVTNNGQTIPPLSGVPVGEASKVKETADANKLVSAGLITDITDQFNANE</sequence>
<dbReference type="EMBL" id="AY548463">
    <property type="protein sequence ID" value="AAT41994.1"/>
    <property type="molecule type" value="Genomic_DNA"/>
</dbReference>
<proteinExistence type="predicted"/>
<feature type="compositionally biased region" description="Pro residues" evidence="1">
    <location>
        <begin position="48"/>
        <end position="57"/>
    </location>
</feature>
<evidence type="ECO:0000313" key="2">
    <source>
        <dbReference type="EMBL" id="AAT41994.1"/>
    </source>
</evidence>
<feature type="compositionally biased region" description="Low complexity" evidence="1">
    <location>
        <begin position="1"/>
        <end position="20"/>
    </location>
</feature>
<dbReference type="PANTHER" id="PTHR24637">
    <property type="entry name" value="COLLAGEN"/>
    <property type="match status" value="1"/>
</dbReference>
<feature type="region of interest" description="Disordered" evidence="1">
    <location>
        <begin position="44"/>
        <end position="79"/>
    </location>
</feature>
<dbReference type="AlphaFoldDB" id="Q6GZX5"/>
<reference evidence="2" key="2">
    <citation type="submission" date="2004-02" db="EMBL/GenBank/DDBJ databases">
        <authorList>
            <person name="Stowe-Evans E."/>
            <person name="Ford J."/>
            <person name="Kehoe D.M."/>
        </authorList>
    </citation>
    <scope>NUCLEOTIDE SEQUENCE</scope>
    <source>
        <strain evidence="2">FD33</strain>
    </source>
</reference>
<accession>Q6GZX5</accession>
<protein>
    <submittedName>
        <fullName evidence="2">Uncharacterized protein</fullName>
    </submittedName>
</protein>
<reference evidence="2" key="1">
    <citation type="journal article" date="2004" name="J. Bacteriol.">
        <title>Genomic DNA microarray analysis: identification of new genes regulated by light color in the cyanobacterium Fremyella diplosiphon.</title>
        <authorList>
            <person name="Stowe-Evans E.L."/>
            <person name="Ford J."/>
            <person name="Kehoe D.M."/>
        </authorList>
    </citation>
    <scope>NUCLEOTIDE SEQUENCE</scope>
    <source>
        <strain evidence="2">FD33</strain>
    </source>
</reference>
<evidence type="ECO:0000256" key="1">
    <source>
        <dbReference type="SAM" id="MobiDB-lite"/>
    </source>
</evidence>
<name>Q6GZX5_MICDP</name>
<feature type="region of interest" description="Disordered" evidence="1">
    <location>
        <begin position="1"/>
        <end position="31"/>
    </location>
</feature>